<protein>
    <submittedName>
        <fullName evidence="2">Uncharacterized protein</fullName>
    </submittedName>
</protein>
<feature type="compositionally biased region" description="Polar residues" evidence="1">
    <location>
        <begin position="226"/>
        <end position="254"/>
    </location>
</feature>
<evidence type="ECO:0000256" key="1">
    <source>
        <dbReference type="SAM" id="MobiDB-lite"/>
    </source>
</evidence>
<feature type="compositionally biased region" description="Basic and acidic residues" evidence="1">
    <location>
        <begin position="402"/>
        <end position="412"/>
    </location>
</feature>
<feature type="region of interest" description="Disordered" evidence="1">
    <location>
        <begin position="211"/>
        <end position="262"/>
    </location>
</feature>
<accession>A0A0P7ALX2</accession>
<comment type="caution">
    <text evidence="2">The sequence shown here is derived from an EMBL/GenBank/DDBJ whole genome shotgun (WGS) entry which is preliminary data.</text>
</comment>
<reference evidence="2 3" key="1">
    <citation type="submission" date="2015-09" db="EMBL/GenBank/DDBJ databases">
        <title>Draft genome of a European isolate of the apple canker pathogen Neonectria ditissima.</title>
        <authorList>
            <person name="Gomez-Cortecero A."/>
            <person name="Harrison R.J."/>
            <person name="Armitage A.D."/>
        </authorList>
    </citation>
    <scope>NUCLEOTIDE SEQUENCE [LARGE SCALE GENOMIC DNA]</scope>
    <source>
        <strain evidence="2 3">R09/05</strain>
    </source>
</reference>
<gene>
    <name evidence="2" type="ORF">AK830_g11611</name>
</gene>
<feature type="compositionally biased region" description="Low complexity" evidence="1">
    <location>
        <begin position="413"/>
        <end position="435"/>
    </location>
</feature>
<name>A0A0P7ALX2_9HYPO</name>
<evidence type="ECO:0000313" key="3">
    <source>
        <dbReference type="Proteomes" id="UP000050424"/>
    </source>
</evidence>
<feature type="compositionally biased region" description="Basic residues" evidence="1">
    <location>
        <begin position="213"/>
        <end position="224"/>
    </location>
</feature>
<keyword evidence="3" id="KW-1185">Reference proteome</keyword>
<feature type="region of interest" description="Disordered" evidence="1">
    <location>
        <begin position="355"/>
        <end position="459"/>
    </location>
</feature>
<organism evidence="2 3">
    <name type="scientific">Neonectria ditissima</name>
    <dbReference type="NCBI Taxonomy" id="78410"/>
    <lineage>
        <taxon>Eukaryota</taxon>
        <taxon>Fungi</taxon>
        <taxon>Dikarya</taxon>
        <taxon>Ascomycota</taxon>
        <taxon>Pezizomycotina</taxon>
        <taxon>Sordariomycetes</taxon>
        <taxon>Hypocreomycetidae</taxon>
        <taxon>Hypocreales</taxon>
        <taxon>Nectriaceae</taxon>
        <taxon>Neonectria</taxon>
    </lineage>
</organism>
<dbReference type="Proteomes" id="UP000050424">
    <property type="component" value="Unassembled WGS sequence"/>
</dbReference>
<sequence length="459" mass="51037">MMGPGPGLKPGSVTFSLGELGEHPARVKFPYPDFGLSTQTSKCVQEKILRVIIGRFGLWGFGFDFGLDGGSGGCRHNIDVNAAAAGEGMEIEPISYKKQIHRAKAWACAGCLPRQPARMMWMFDVWRLITEALFRSFLGDEAQVIDVSGFVTEEVRFALKLLSWLRLKARTYTFGEPKPPKELIINQQGHLTNGYAPNIRIMTRHLPVEGIQHKPKPGKAHPAKSRSPNLERSSINKASSHTAISQLSTPTNGVRESKSTRSKLSKRECIANAQLIREMAFVAQSYDQQALPSCLADSPYYLTHRLRERVASAELIQEAFQLSALRYSEIRLRSAALLSSVVMYSLRGLSMGKCRREGKFRNGPGDVTPRSPGEEAKVTKKKKGKKERRAIEHFGTGTSHYAVERRSEKAEKATAAAANANSNINTNTTAAASSDSPPPSRRPRHRRHCRRRSQRRFRG</sequence>
<dbReference type="EMBL" id="LKCW01000285">
    <property type="protein sequence ID" value="KPM34967.1"/>
    <property type="molecule type" value="Genomic_DNA"/>
</dbReference>
<feature type="compositionally biased region" description="Basic residues" evidence="1">
    <location>
        <begin position="379"/>
        <end position="388"/>
    </location>
</feature>
<feature type="compositionally biased region" description="Basic residues" evidence="1">
    <location>
        <begin position="441"/>
        <end position="459"/>
    </location>
</feature>
<dbReference type="AlphaFoldDB" id="A0A0P7ALX2"/>
<proteinExistence type="predicted"/>
<evidence type="ECO:0000313" key="2">
    <source>
        <dbReference type="EMBL" id="KPM34967.1"/>
    </source>
</evidence>